<dbReference type="EMBL" id="OR769223">
    <property type="protein sequence ID" value="WQJ53480.1"/>
    <property type="molecule type" value="Genomic_DNA"/>
</dbReference>
<keyword evidence="2" id="KW-1185">Reference proteome</keyword>
<dbReference type="Proteomes" id="UP001358193">
    <property type="component" value="Segment"/>
</dbReference>
<organism evidence="1 2">
    <name type="scientific">phage Lak_Megaphage_Sonny</name>
    <dbReference type="NCBI Taxonomy" id="3109229"/>
    <lineage>
        <taxon>Viruses</taxon>
        <taxon>Duplodnaviria</taxon>
        <taxon>Heunggongvirae</taxon>
        <taxon>Uroviricota</taxon>
        <taxon>Caudoviricetes</taxon>
        <taxon>Caudoviricetes code 15 clade</taxon>
    </lineage>
</organism>
<accession>A0ABZ0Z2Q4</accession>
<proteinExistence type="predicted"/>
<protein>
    <submittedName>
        <fullName evidence="1">Uncharacterized protein</fullName>
    </submittedName>
</protein>
<evidence type="ECO:0000313" key="1">
    <source>
        <dbReference type="EMBL" id="WQJ53480.1"/>
    </source>
</evidence>
<name>A0ABZ0Z2Q4_9CAUD</name>
<reference evidence="1 2" key="1">
    <citation type="submission" date="2023-11" db="EMBL/GenBank/DDBJ databases">
        <authorList>
            <person name="Cook R."/>
            <person name="Crisci M."/>
            <person name="Pye H."/>
            <person name="Adriaenssens E."/>
            <person name="Santini J."/>
        </authorList>
    </citation>
    <scope>NUCLEOTIDE SEQUENCE [LARGE SCALE GENOMIC DNA]</scope>
    <source>
        <strain evidence="1">Lak_Megaphage_Sonny</strain>
    </source>
</reference>
<evidence type="ECO:0000313" key="2">
    <source>
        <dbReference type="Proteomes" id="UP001358193"/>
    </source>
</evidence>
<sequence length="399" mass="47737">MKNIKDIFNDTRVIVDNPLDFLMDNGQYIQTGHFVSVCYFNEVKLSKNTRYINNDNDNILGEYIEKYKGSRFSEDFDKIRNSDEYQSGLTGKSKTGKFIFDIPVHIIDVARYNFQWRDLDKQKDFYDTNMALIKAAIRKHHGFTEFEPEYEFDENDWHNNPEYGGPGVFPRETPAEIERRKKKDHEWKEYLEKKEKGEDVESPSGWEPLFNEFQIHNKTKNIAFQQVLRRQNITEHKFYYAHESDGILEPLDTQVYKFLEKSFSRTNEKCEQLLSDEQKYIKDLNKAMELIQYREFIWDKILYMAVTAIKKNKDGKKEYSPFLWINTKVILQHMPWIDEESLNNIVYENAKISKEYLTDYFNQIETDNLNNWTEEEIMNKLSEAINTGVRNALLEYMKN</sequence>